<evidence type="ECO:0000313" key="2">
    <source>
        <dbReference type="EMBL" id="SEJ18996.1"/>
    </source>
</evidence>
<keyword evidence="3" id="KW-1185">Reference proteome</keyword>
<dbReference type="Proteomes" id="UP000182932">
    <property type="component" value="Unassembled WGS sequence"/>
</dbReference>
<accession>A0A975ZMR7</accession>
<name>A0A975ZMR7_9RHOB</name>
<keyword evidence="1" id="KW-1133">Transmembrane helix</keyword>
<feature type="transmembrane region" description="Helical" evidence="1">
    <location>
        <begin position="185"/>
        <end position="205"/>
    </location>
</feature>
<protein>
    <recommendedName>
        <fullName evidence="4">Arginine/ornithine antiporter ArcD</fullName>
    </recommendedName>
</protein>
<organism evidence="2 3">
    <name type="scientific">Marinovum algicola</name>
    <dbReference type="NCBI Taxonomy" id="42444"/>
    <lineage>
        <taxon>Bacteria</taxon>
        <taxon>Pseudomonadati</taxon>
        <taxon>Pseudomonadota</taxon>
        <taxon>Alphaproteobacteria</taxon>
        <taxon>Rhodobacterales</taxon>
        <taxon>Roseobacteraceae</taxon>
        <taxon>Marinovum</taxon>
    </lineage>
</organism>
<feature type="transmembrane region" description="Helical" evidence="1">
    <location>
        <begin position="130"/>
        <end position="150"/>
    </location>
</feature>
<gene>
    <name evidence="2" type="ORF">SAMN04487940_1047</name>
</gene>
<sequence length="263" mass="28752">MLVSSLVVLPALMLGPNGSDGAQISVLVALLAAVFVFAEYSSSYPSFVEFRHAPPFNRMRFVMLMLMVICLTWLTRHAGHPGVLTGIVSRGASAMGELLDLPYSPVRIFIYGLPTDSSLELIERARDGAAMVYAMSLTALGTFALLVHVYDWPSRNGAFNVWVNLPLFDPTTGGDVLPRLRRDGWLNIAAGVVLPFVIPAGIRLASGVFDAFTLFDSQSFVWTMVAWAFIPASMIMRGIAMGRVADLIEEKRRRAYARAQHAG</sequence>
<comment type="caution">
    <text evidence="2">The sequence shown here is derived from an EMBL/GenBank/DDBJ whole genome shotgun (WGS) entry which is preliminary data.</text>
</comment>
<dbReference type="EMBL" id="FNYY01000004">
    <property type="protein sequence ID" value="SEJ18996.1"/>
    <property type="molecule type" value="Genomic_DNA"/>
</dbReference>
<evidence type="ECO:0000256" key="1">
    <source>
        <dbReference type="SAM" id="Phobius"/>
    </source>
</evidence>
<feature type="transmembrane region" description="Helical" evidence="1">
    <location>
        <begin position="225"/>
        <end position="245"/>
    </location>
</feature>
<feature type="transmembrane region" description="Helical" evidence="1">
    <location>
        <begin position="23"/>
        <end position="40"/>
    </location>
</feature>
<feature type="transmembrane region" description="Helical" evidence="1">
    <location>
        <begin position="61"/>
        <end position="79"/>
    </location>
</feature>
<keyword evidence="1" id="KW-0472">Membrane</keyword>
<keyword evidence="1" id="KW-0812">Transmembrane</keyword>
<evidence type="ECO:0000313" key="3">
    <source>
        <dbReference type="Proteomes" id="UP000182932"/>
    </source>
</evidence>
<proteinExistence type="predicted"/>
<dbReference type="AlphaFoldDB" id="A0A975ZMR7"/>
<evidence type="ECO:0008006" key="4">
    <source>
        <dbReference type="Google" id="ProtNLM"/>
    </source>
</evidence>
<reference evidence="2 3" key="1">
    <citation type="submission" date="2016-10" db="EMBL/GenBank/DDBJ databases">
        <authorList>
            <person name="Varghese N."/>
            <person name="Submissions S."/>
        </authorList>
    </citation>
    <scope>NUCLEOTIDE SEQUENCE [LARGE SCALE GENOMIC DNA]</scope>
    <source>
        <strain evidence="2 3">FF3</strain>
    </source>
</reference>